<dbReference type="AlphaFoldDB" id="A0A1J0ERS2"/>
<protein>
    <submittedName>
        <fullName evidence="1">Uncharacterized protein</fullName>
    </submittedName>
</protein>
<gene>
    <name evidence="1" type="ORF">BLL42_23990</name>
</gene>
<name>A0A1J0ERS2_9PSED</name>
<accession>A0A1J0ERS2</accession>
<organism evidence="1 2">
    <name type="scientific">Pseudomonas frederiksbergensis</name>
    <dbReference type="NCBI Taxonomy" id="104087"/>
    <lineage>
        <taxon>Bacteria</taxon>
        <taxon>Pseudomonadati</taxon>
        <taxon>Pseudomonadota</taxon>
        <taxon>Gammaproteobacteria</taxon>
        <taxon>Pseudomonadales</taxon>
        <taxon>Pseudomonadaceae</taxon>
        <taxon>Pseudomonas</taxon>
    </lineage>
</organism>
<evidence type="ECO:0000313" key="1">
    <source>
        <dbReference type="EMBL" id="APC18623.1"/>
    </source>
</evidence>
<proteinExistence type="predicted"/>
<sequence length="66" mass="7624">MGLSDLIPPQRFWWDQALNLKLGGMAQHHAWQEQSLIRDQLTPLAHNNTHRVRLSLHGFDMLLVGI</sequence>
<dbReference type="EMBL" id="CP017886">
    <property type="protein sequence ID" value="APC18623.1"/>
    <property type="molecule type" value="Genomic_DNA"/>
</dbReference>
<evidence type="ECO:0000313" key="2">
    <source>
        <dbReference type="Proteomes" id="UP000182567"/>
    </source>
</evidence>
<reference evidence="2" key="1">
    <citation type="submission" date="2016-10" db="EMBL/GenBank/DDBJ databases">
        <title>Pseudomonas frederiksbergensis ERGS4:02 complete genome.</title>
        <authorList>
            <person name="Kumar R."/>
            <person name="Acharya V."/>
            <person name="Singh D."/>
        </authorList>
    </citation>
    <scope>NUCLEOTIDE SEQUENCE [LARGE SCALE GENOMIC DNA]</scope>
    <source>
        <strain evidence="2">ERGS4:02</strain>
    </source>
</reference>
<dbReference type="Proteomes" id="UP000182567">
    <property type="component" value="Chromosome"/>
</dbReference>